<dbReference type="InterPro" id="IPR042100">
    <property type="entry name" value="Bug_dom1"/>
</dbReference>
<dbReference type="EMBL" id="SMSJ01000003">
    <property type="protein sequence ID" value="TDH63992.1"/>
    <property type="molecule type" value="Genomic_DNA"/>
</dbReference>
<dbReference type="Gene3D" id="3.40.190.10">
    <property type="entry name" value="Periplasmic binding protein-like II"/>
    <property type="match status" value="1"/>
</dbReference>
<dbReference type="AlphaFoldDB" id="A0A4R5QKK6"/>
<dbReference type="Gene3D" id="3.40.190.150">
    <property type="entry name" value="Bordetella uptake gene, domain 1"/>
    <property type="match status" value="1"/>
</dbReference>
<feature type="region of interest" description="Disordered" evidence="2">
    <location>
        <begin position="89"/>
        <end position="148"/>
    </location>
</feature>
<evidence type="ECO:0000313" key="3">
    <source>
        <dbReference type="EMBL" id="TDH63992.1"/>
    </source>
</evidence>
<dbReference type="Proteomes" id="UP000295096">
    <property type="component" value="Unassembled WGS sequence"/>
</dbReference>
<gene>
    <name evidence="3" type="ORF">E2C06_04000</name>
</gene>
<feature type="compositionally biased region" description="Basic and acidic residues" evidence="2">
    <location>
        <begin position="37"/>
        <end position="52"/>
    </location>
</feature>
<dbReference type="Pfam" id="PF03401">
    <property type="entry name" value="TctC"/>
    <property type="match status" value="1"/>
</dbReference>
<dbReference type="PANTHER" id="PTHR42928:SF5">
    <property type="entry name" value="BLR1237 PROTEIN"/>
    <property type="match status" value="1"/>
</dbReference>
<dbReference type="OrthoDB" id="9780943at2"/>
<dbReference type="InterPro" id="IPR005064">
    <property type="entry name" value="BUG"/>
</dbReference>
<keyword evidence="4" id="KW-1185">Reference proteome</keyword>
<dbReference type="SUPFAM" id="SSF53850">
    <property type="entry name" value="Periplasmic binding protein-like II"/>
    <property type="match status" value="1"/>
</dbReference>
<feature type="compositionally biased region" description="Low complexity" evidence="2">
    <location>
        <begin position="89"/>
        <end position="109"/>
    </location>
</feature>
<evidence type="ECO:0000256" key="2">
    <source>
        <dbReference type="SAM" id="MobiDB-lite"/>
    </source>
</evidence>
<organism evidence="3 4">
    <name type="scientific">Dankookia rubra</name>
    <dbReference type="NCBI Taxonomy" id="1442381"/>
    <lineage>
        <taxon>Bacteria</taxon>
        <taxon>Pseudomonadati</taxon>
        <taxon>Pseudomonadota</taxon>
        <taxon>Alphaproteobacteria</taxon>
        <taxon>Acetobacterales</taxon>
        <taxon>Roseomonadaceae</taxon>
        <taxon>Dankookia</taxon>
    </lineage>
</organism>
<feature type="compositionally biased region" description="Low complexity" evidence="2">
    <location>
        <begin position="7"/>
        <end position="30"/>
    </location>
</feature>
<accession>A0A4R5QKK6</accession>
<protein>
    <submittedName>
        <fullName evidence="3">Tripartite tricarboxylate transporter substrate binding protein</fullName>
    </submittedName>
</protein>
<proteinExistence type="inferred from homology"/>
<evidence type="ECO:0000256" key="1">
    <source>
        <dbReference type="ARBA" id="ARBA00006987"/>
    </source>
</evidence>
<comment type="caution">
    <text evidence="3">The sequence shown here is derived from an EMBL/GenBank/DDBJ whole genome shotgun (WGS) entry which is preliminary data.</text>
</comment>
<reference evidence="3 4" key="1">
    <citation type="journal article" date="2016" name="J. Microbiol.">
        <title>Dankookia rubra gen. nov., sp. nov., an alphaproteobacterium isolated from sediment of a shallow stream.</title>
        <authorList>
            <person name="Kim W.H."/>
            <person name="Kim D.H."/>
            <person name="Kang K."/>
            <person name="Ahn T.Y."/>
        </authorList>
    </citation>
    <scope>NUCLEOTIDE SEQUENCE [LARGE SCALE GENOMIC DNA]</scope>
    <source>
        <strain evidence="3 4">JCM30602</strain>
    </source>
</reference>
<dbReference type="PANTHER" id="PTHR42928">
    <property type="entry name" value="TRICARBOXYLATE-BINDING PROTEIN"/>
    <property type="match status" value="1"/>
</dbReference>
<comment type="similarity">
    <text evidence="1">Belongs to the UPF0065 (bug) family.</text>
</comment>
<sequence length="523" mass="55440">MDRNGHRPGPGARAGAWPGARTTAGPAPGARAGGLGADEHHGHGDHRADHPRPRPHHFRQPRLAAAGAGGRGSGFPRRWPARHCHALQGDRAGQPRAAARRPAVQQRPAGPHHRGLAATADRQYRARPGPLAGRLQRHRATQGGRGSRQLRHLPIRAAGRPAWPALRLALSAGIAGHGHRRLGAETAAEPRRGRPRMPQPTRRLLLAAGLAVPGLALAQSNSTAGDWPRQTVRYINLYAPGGANDILSRAFCQAMTQITGQQFVVENRTGAGGTVGSDAIAKARPDGYTMGLGGAANLAIAPSLFPSLPYDPARDYTHLTGLYRQPNVLIVNTAVPARTLPEFIALLRANPGRYNYATGGAGTTPHLSGELFKQRTGTEMPFVQYRGGAPALVDLMAGQVQAIFDNLAGPYGSIRDGKVRALAVTSPERSPVLPDVPAMAEFLPGFDLTSWNGMVAPAGLPQAMVLRIAELSHRALQSPEVVRVFTENGATPWLAGPEDYAAYTRAQEPLMRQLVKLSGASAG</sequence>
<name>A0A4R5QKK6_9PROT</name>
<dbReference type="CDD" id="cd07012">
    <property type="entry name" value="PBP2_Bug_TTT"/>
    <property type="match status" value="1"/>
</dbReference>
<evidence type="ECO:0000313" key="4">
    <source>
        <dbReference type="Proteomes" id="UP000295096"/>
    </source>
</evidence>
<feature type="region of interest" description="Disordered" evidence="2">
    <location>
        <begin position="1"/>
        <end position="58"/>
    </location>
</feature>